<dbReference type="Pfam" id="PF13472">
    <property type="entry name" value="Lipase_GDSL_2"/>
    <property type="match status" value="1"/>
</dbReference>
<evidence type="ECO:0000313" key="3">
    <source>
        <dbReference type="Proteomes" id="UP000316167"/>
    </source>
</evidence>
<organism evidence="2 3">
    <name type="scientific">Lacibacter cauensis</name>
    <dbReference type="NCBI Taxonomy" id="510947"/>
    <lineage>
        <taxon>Bacteria</taxon>
        <taxon>Pseudomonadati</taxon>
        <taxon>Bacteroidota</taxon>
        <taxon>Chitinophagia</taxon>
        <taxon>Chitinophagales</taxon>
        <taxon>Chitinophagaceae</taxon>
        <taxon>Lacibacter</taxon>
    </lineage>
</organism>
<name>A0A562SUM8_9BACT</name>
<proteinExistence type="predicted"/>
<dbReference type="Proteomes" id="UP000316167">
    <property type="component" value="Unassembled WGS sequence"/>
</dbReference>
<keyword evidence="2" id="KW-0378">Hydrolase</keyword>
<feature type="domain" description="SGNH hydrolase-type esterase" evidence="1">
    <location>
        <begin position="91"/>
        <end position="348"/>
    </location>
</feature>
<sequence length="368" mass="41865">MKQSFRKKILYSLFLVVTTLVLSELLLRVYNPFHFRVKGNTIQLPVNQKYKITTAESDGLDAVITHSKNQLGFRGQDMGKDFADRYSIFVVGGSATECLLLSDGEDWPNVLLKKLQPEFPSLWMNNAGIDGASSYGHILLLQQHLTRLKPKMIIFLLGINDINRVDMNGFDNLTSINNAPFFVRAAEYSELWSTVLNLYRSKKAKDKSLTHNSISAIIDGKTAMSDTDMHQLKFKLQTADVQLMAAYKKRLLMLIELCRKNQINPVFVTQPCIAGNTIDSTTGKNLGDIQVTATMNGHQFWELLQAYNRVTIETANEQLCFVIDAATTFPKSRDMYYDLMHFRKEGAKAFADTVYTYLQPYLQQQKIK</sequence>
<reference evidence="2 3" key="1">
    <citation type="journal article" date="2015" name="Stand. Genomic Sci.">
        <title>Genomic Encyclopedia of Bacterial and Archaeal Type Strains, Phase III: the genomes of soil and plant-associated and newly described type strains.</title>
        <authorList>
            <person name="Whitman W.B."/>
            <person name="Woyke T."/>
            <person name="Klenk H.P."/>
            <person name="Zhou Y."/>
            <person name="Lilburn T.G."/>
            <person name="Beck B.J."/>
            <person name="De Vos P."/>
            <person name="Vandamme P."/>
            <person name="Eisen J.A."/>
            <person name="Garrity G."/>
            <person name="Hugenholtz P."/>
            <person name="Kyrpides N.C."/>
        </authorList>
    </citation>
    <scope>NUCLEOTIDE SEQUENCE [LARGE SCALE GENOMIC DNA]</scope>
    <source>
        <strain evidence="2 3">CGMCC 1.7271</strain>
    </source>
</reference>
<dbReference type="GO" id="GO:0016788">
    <property type="term" value="F:hydrolase activity, acting on ester bonds"/>
    <property type="evidence" value="ECO:0007669"/>
    <property type="project" value="UniProtKB-ARBA"/>
</dbReference>
<gene>
    <name evidence="2" type="ORF">IQ13_0115</name>
</gene>
<keyword evidence="3" id="KW-1185">Reference proteome</keyword>
<protein>
    <submittedName>
        <fullName evidence="2">GDSL-like lipase/acylhydrolase family protein</fullName>
    </submittedName>
</protein>
<dbReference type="Gene3D" id="3.40.50.1110">
    <property type="entry name" value="SGNH hydrolase"/>
    <property type="match status" value="1"/>
</dbReference>
<evidence type="ECO:0000313" key="2">
    <source>
        <dbReference type="EMBL" id="TWI84962.1"/>
    </source>
</evidence>
<dbReference type="AlphaFoldDB" id="A0A562SUM8"/>
<dbReference type="InterPro" id="IPR036514">
    <property type="entry name" value="SGNH_hydro_sf"/>
</dbReference>
<comment type="caution">
    <text evidence="2">The sequence shown here is derived from an EMBL/GenBank/DDBJ whole genome shotgun (WGS) entry which is preliminary data.</text>
</comment>
<evidence type="ECO:0000259" key="1">
    <source>
        <dbReference type="Pfam" id="PF13472"/>
    </source>
</evidence>
<accession>A0A562SUM8</accession>
<dbReference type="EMBL" id="VLLE01000002">
    <property type="protein sequence ID" value="TWI84962.1"/>
    <property type="molecule type" value="Genomic_DNA"/>
</dbReference>
<dbReference type="SUPFAM" id="SSF52266">
    <property type="entry name" value="SGNH hydrolase"/>
    <property type="match status" value="1"/>
</dbReference>
<dbReference type="InterPro" id="IPR013830">
    <property type="entry name" value="SGNH_hydro"/>
</dbReference>